<name>A0ABU8FIP4_9BACI</name>
<dbReference type="Pfam" id="PF03417">
    <property type="entry name" value="AAT"/>
    <property type="match status" value="1"/>
</dbReference>
<gene>
    <name evidence="2" type="ORF">WAZ07_09430</name>
</gene>
<dbReference type="InterPro" id="IPR047801">
    <property type="entry name" value="Peptidase_C45"/>
</dbReference>
<sequence length="337" mass="38067">MSEFLVNLFQIRDTSFNIGLKFGKYLHNNPLLKVLDSITRPEIDYKNLKSIYSALAPHLLEELDGLANGLEISTKKSASLFSGYDVPRTEAMGCSAIITKEYYVRNYDFSPALYDGIFSLVQPEEAFATAGYNLQVLGRHDGINQRGLVAGLHFVSNNSYSKGISPWTAIRMVLDMCSSVDDAIQMLKEIPHAACYNFSLGDKNGNMAVVEASPEKVIVRLGQSSLSCVNHFQDEMLKNKNRVSIDGSVKRNSYLQEISNKNLTHQEMFDEFKDKNSPLFFTDYENLFGTLHTLSYSYQNSRIITTIAQSEHVLDFNFQDWVDGENVKEQMLRGIID</sequence>
<dbReference type="PANTHER" id="PTHR34180">
    <property type="entry name" value="PEPTIDASE C45"/>
    <property type="match status" value="1"/>
</dbReference>
<comment type="caution">
    <text evidence="2">The sequence shown here is derived from an EMBL/GenBank/DDBJ whole genome shotgun (WGS) entry which is preliminary data.</text>
</comment>
<dbReference type="SUPFAM" id="SSF56235">
    <property type="entry name" value="N-terminal nucleophile aminohydrolases (Ntn hydrolases)"/>
    <property type="match status" value="1"/>
</dbReference>
<protein>
    <submittedName>
        <fullName evidence="2">C45 family peptidase</fullName>
    </submittedName>
</protein>
<keyword evidence="3" id="KW-1185">Reference proteome</keyword>
<dbReference type="NCBIfam" id="NF040521">
    <property type="entry name" value="C45_proenzyme"/>
    <property type="match status" value="1"/>
</dbReference>
<evidence type="ECO:0000259" key="1">
    <source>
        <dbReference type="Pfam" id="PF03417"/>
    </source>
</evidence>
<evidence type="ECO:0000313" key="3">
    <source>
        <dbReference type="Proteomes" id="UP001372526"/>
    </source>
</evidence>
<evidence type="ECO:0000313" key="2">
    <source>
        <dbReference type="EMBL" id="MEI4801545.1"/>
    </source>
</evidence>
<dbReference type="PANTHER" id="PTHR34180:SF1">
    <property type="entry name" value="BETA-ALANYL-DOPAMINE_CARCININE HYDROLASE"/>
    <property type="match status" value="1"/>
</dbReference>
<dbReference type="Gene3D" id="3.60.60.10">
    <property type="entry name" value="Penicillin V Acylase, Chain A"/>
    <property type="match status" value="1"/>
</dbReference>
<dbReference type="InterPro" id="IPR029055">
    <property type="entry name" value="Ntn_hydrolases_N"/>
</dbReference>
<dbReference type="EMBL" id="JBAWSX010000004">
    <property type="protein sequence ID" value="MEI4801545.1"/>
    <property type="molecule type" value="Genomic_DNA"/>
</dbReference>
<dbReference type="CDD" id="cd01935">
    <property type="entry name" value="Ntn_CGH_like"/>
    <property type="match status" value="1"/>
</dbReference>
<dbReference type="RefSeq" id="WP_336472219.1">
    <property type="nucleotide sequence ID" value="NZ_JBAWSX010000004.1"/>
</dbReference>
<accession>A0ABU8FIP4</accession>
<organism evidence="2 3">
    <name type="scientific">Bacillus bruguierae</name>
    <dbReference type="NCBI Taxonomy" id="3127667"/>
    <lineage>
        <taxon>Bacteria</taxon>
        <taxon>Bacillati</taxon>
        <taxon>Bacillota</taxon>
        <taxon>Bacilli</taxon>
        <taxon>Bacillales</taxon>
        <taxon>Bacillaceae</taxon>
        <taxon>Bacillus</taxon>
    </lineage>
</organism>
<proteinExistence type="predicted"/>
<feature type="domain" description="Peptidase C45 hydrolase" evidence="1">
    <location>
        <begin position="101"/>
        <end position="309"/>
    </location>
</feature>
<dbReference type="Proteomes" id="UP001372526">
    <property type="component" value="Unassembled WGS sequence"/>
</dbReference>
<reference evidence="2 3" key="1">
    <citation type="submission" date="2024-01" db="EMBL/GenBank/DDBJ databases">
        <title>Seven novel Bacillus-like species.</title>
        <authorList>
            <person name="Liu G."/>
        </authorList>
    </citation>
    <scope>NUCLEOTIDE SEQUENCE [LARGE SCALE GENOMIC DNA]</scope>
    <source>
        <strain evidence="2 3">FJAT-51639</strain>
    </source>
</reference>
<dbReference type="InterPro" id="IPR005079">
    <property type="entry name" value="Peptidase_C45_hydrolase"/>
</dbReference>
<dbReference type="InterPro" id="IPR047794">
    <property type="entry name" value="C45_proenzyme-like"/>
</dbReference>